<keyword evidence="1" id="KW-0812">Transmembrane</keyword>
<proteinExistence type="predicted"/>
<protein>
    <submittedName>
        <fullName evidence="2">Uncharacterized protein</fullName>
    </submittedName>
</protein>
<dbReference type="Proteomes" id="UP000467840">
    <property type="component" value="Chromosome 11"/>
</dbReference>
<keyword evidence="1" id="KW-1133">Transmembrane helix</keyword>
<reference evidence="2 3" key="1">
    <citation type="journal article" date="2020" name="Mol. Plant">
        <title>The Chromosome-Based Rubber Tree Genome Provides New Insights into Spurge Genome Evolution and Rubber Biosynthesis.</title>
        <authorList>
            <person name="Liu J."/>
            <person name="Shi C."/>
            <person name="Shi C.C."/>
            <person name="Li W."/>
            <person name="Zhang Q.J."/>
            <person name="Zhang Y."/>
            <person name="Li K."/>
            <person name="Lu H.F."/>
            <person name="Shi C."/>
            <person name="Zhu S.T."/>
            <person name="Xiao Z.Y."/>
            <person name="Nan H."/>
            <person name="Yue Y."/>
            <person name="Zhu X.G."/>
            <person name="Wu Y."/>
            <person name="Hong X.N."/>
            <person name="Fan G.Y."/>
            <person name="Tong Y."/>
            <person name="Zhang D."/>
            <person name="Mao C.L."/>
            <person name="Liu Y.L."/>
            <person name="Hao S.J."/>
            <person name="Liu W.Q."/>
            <person name="Lv M.Q."/>
            <person name="Zhang H.B."/>
            <person name="Liu Y."/>
            <person name="Hu-Tang G.R."/>
            <person name="Wang J.P."/>
            <person name="Wang J.H."/>
            <person name="Sun Y.H."/>
            <person name="Ni S.B."/>
            <person name="Chen W.B."/>
            <person name="Zhang X.C."/>
            <person name="Jiao Y.N."/>
            <person name="Eichler E.E."/>
            <person name="Li G.H."/>
            <person name="Liu X."/>
            <person name="Gao L.Z."/>
        </authorList>
    </citation>
    <scope>NUCLEOTIDE SEQUENCE [LARGE SCALE GENOMIC DNA]</scope>
    <source>
        <strain evidence="3">cv. GT1</strain>
        <tissue evidence="2">Leaf</tissue>
    </source>
</reference>
<organism evidence="2 3">
    <name type="scientific">Hevea brasiliensis</name>
    <name type="common">Para rubber tree</name>
    <name type="synonym">Siphonia brasiliensis</name>
    <dbReference type="NCBI Taxonomy" id="3981"/>
    <lineage>
        <taxon>Eukaryota</taxon>
        <taxon>Viridiplantae</taxon>
        <taxon>Streptophyta</taxon>
        <taxon>Embryophyta</taxon>
        <taxon>Tracheophyta</taxon>
        <taxon>Spermatophyta</taxon>
        <taxon>Magnoliopsida</taxon>
        <taxon>eudicotyledons</taxon>
        <taxon>Gunneridae</taxon>
        <taxon>Pentapetalae</taxon>
        <taxon>rosids</taxon>
        <taxon>fabids</taxon>
        <taxon>Malpighiales</taxon>
        <taxon>Euphorbiaceae</taxon>
        <taxon>Crotonoideae</taxon>
        <taxon>Micrandreae</taxon>
        <taxon>Hevea</taxon>
    </lineage>
</organism>
<keyword evidence="1" id="KW-0472">Membrane</keyword>
<gene>
    <name evidence="2" type="ORF">GH714_032680</name>
</gene>
<accession>A0A6A6ND75</accession>
<comment type="caution">
    <text evidence="2">The sequence shown here is derived from an EMBL/GenBank/DDBJ whole genome shotgun (WGS) entry which is preliminary data.</text>
</comment>
<sequence>MLDWPAPFACRAFGFFRLDFRFMLKRLFLKVVIVCLMWTFGVRRMGSYEALPTTVSDSNHIQMKALTGTQA</sequence>
<dbReference type="EMBL" id="JAAGAX010000002">
    <property type="protein sequence ID" value="KAF2322995.1"/>
    <property type="molecule type" value="Genomic_DNA"/>
</dbReference>
<keyword evidence="3" id="KW-1185">Reference proteome</keyword>
<evidence type="ECO:0000313" key="3">
    <source>
        <dbReference type="Proteomes" id="UP000467840"/>
    </source>
</evidence>
<name>A0A6A6ND75_HEVBR</name>
<feature type="transmembrane region" description="Helical" evidence="1">
    <location>
        <begin position="27"/>
        <end position="46"/>
    </location>
</feature>
<dbReference type="AlphaFoldDB" id="A0A6A6ND75"/>
<evidence type="ECO:0000313" key="2">
    <source>
        <dbReference type="EMBL" id="KAF2322995.1"/>
    </source>
</evidence>
<evidence type="ECO:0000256" key="1">
    <source>
        <dbReference type="SAM" id="Phobius"/>
    </source>
</evidence>